<feature type="compositionally biased region" description="Basic and acidic residues" evidence="2">
    <location>
        <begin position="307"/>
        <end position="318"/>
    </location>
</feature>
<feature type="compositionally biased region" description="Polar residues" evidence="2">
    <location>
        <begin position="442"/>
        <end position="451"/>
    </location>
</feature>
<dbReference type="PANTHER" id="PTHR37313">
    <property type="entry name" value="UPF0749 PROTEIN RV1825"/>
    <property type="match status" value="1"/>
</dbReference>
<dbReference type="PANTHER" id="PTHR37313:SF2">
    <property type="entry name" value="UPF0749 PROTEIN YLXX"/>
    <property type="match status" value="1"/>
</dbReference>
<organism evidence="3 4">
    <name type="scientific">Cellulosimicrobium funkei</name>
    <dbReference type="NCBI Taxonomy" id="264251"/>
    <lineage>
        <taxon>Bacteria</taxon>
        <taxon>Bacillati</taxon>
        <taxon>Actinomycetota</taxon>
        <taxon>Actinomycetes</taxon>
        <taxon>Micrococcales</taxon>
        <taxon>Promicromonosporaceae</taxon>
        <taxon>Cellulosimicrobium</taxon>
    </lineage>
</organism>
<evidence type="ECO:0000256" key="1">
    <source>
        <dbReference type="ARBA" id="ARBA00009108"/>
    </source>
</evidence>
<evidence type="ECO:0000313" key="3">
    <source>
        <dbReference type="EMBL" id="TFF16698.1"/>
    </source>
</evidence>
<dbReference type="Pfam" id="PF05949">
    <property type="entry name" value="DUF881"/>
    <property type="match status" value="1"/>
</dbReference>
<dbReference type="EMBL" id="SOZH01000003">
    <property type="protein sequence ID" value="TFF16698.1"/>
    <property type="molecule type" value="Genomic_DNA"/>
</dbReference>
<feature type="compositionally biased region" description="Basic and acidic residues" evidence="2">
    <location>
        <begin position="164"/>
        <end position="177"/>
    </location>
</feature>
<dbReference type="Gene3D" id="3.30.70.1880">
    <property type="entry name" value="Protein of unknown function DUF881"/>
    <property type="match status" value="1"/>
</dbReference>
<feature type="region of interest" description="Disordered" evidence="2">
    <location>
        <begin position="1"/>
        <end position="242"/>
    </location>
</feature>
<dbReference type="RefSeq" id="WP_061267297.1">
    <property type="nucleotide sequence ID" value="NZ_SOZH01000003.1"/>
</dbReference>
<proteinExistence type="inferred from homology"/>
<evidence type="ECO:0000313" key="4">
    <source>
        <dbReference type="Proteomes" id="UP000298003"/>
    </source>
</evidence>
<evidence type="ECO:0000256" key="2">
    <source>
        <dbReference type="SAM" id="MobiDB-lite"/>
    </source>
</evidence>
<accession>A0A4Y8R595</accession>
<feature type="compositionally biased region" description="Low complexity" evidence="2">
    <location>
        <begin position="178"/>
        <end position="200"/>
    </location>
</feature>
<feature type="compositionally biased region" description="Low complexity" evidence="2">
    <location>
        <begin position="85"/>
        <end position="95"/>
    </location>
</feature>
<name>A0A4Y8R595_9MICO</name>
<feature type="compositionally biased region" description="Basic and acidic residues" evidence="2">
    <location>
        <begin position="1"/>
        <end position="16"/>
    </location>
</feature>
<keyword evidence="4" id="KW-1185">Reference proteome</keyword>
<reference evidence="3 4" key="1">
    <citation type="submission" date="2019-03" db="EMBL/GenBank/DDBJ databases">
        <title>Cellulosimicrobium funkei JCM14302 Assembly.</title>
        <authorList>
            <person name="Dou T."/>
        </authorList>
    </citation>
    <scope>NUCLEOTIDE SEQUENCE [LARGE SCALE GENOMIC DNA]</scope>
    <source>
        <strain evidence="3 4">JCM 14302</strain>
    </source>
</reference>
<dbReference type="GeneID" id="95683816"/>
<protein>
    <submittedName>
        <fullName evidence="3">DUF881 domain-containing protein</fullName>
    </submittedName>
</protein>
<gene>
    <name evidence="3" type="ORF">E1O70_04850</name>
</gene>
<comment type="similarity">
    <text evidence="1">Belongs to the UPF0749 family.</text>
</comment>
<sequence length="470" mass="48294">MSRDPRDQAPGDRPEHPTTPADGADAAVGTPAVPGTEPGTDDDARDTEPVPPRTDASDEDAATPAEGDPGPGAPSGAPHDDPDDPAAVPGDPTTPSDAPAARDQTTVTTDHPEDDGTTTARTTPTGAAPTDMPAPSDPDTSAPSTTEPSDPTVPGCAAAAGERPAPDDRTDQPDDPRTATTAPDRPTPGATTTPAAAAPEQDAETSPTAEPDPVTGATAAVGRHGTPTQPEPRGLRGLGRAMRPRASRSQVMVGVLCALLGFALVVQVSQTQEDQLSSLRQSDLVRLLDDVTQRSGELEDQVSSLEATRDELQSGSGRERAALELAEQQAETLGILSGRLPAEGPGVQIEVVEGAEPLKAFGLFNVLEELRNAGAEAMEVNGVRLVASSYFEDTSDGVVVDGQVISSPYRWTAIGDPSTLETALEIPGGAMASLRADGARTTVTQQDQAEVTATVEPRAPRYATPVPADE</sequence>
<dbReference type="AlphaFoldDB" id="A0A4Y8R595"/>
<dbReference type="Proteomes" id="UP000298003">
    <property type="component" value="Unassembled WGS sequence"/>
</dbReference>
<comment type="caution">
    <text evidence="3">The sequence shown here is derived from an EMBL/GenBank/DDBJ whole genome shotgun (WGS) entry which is preliminary data.</text>
</comment>
<feature type="region of interest" description="Disordered" evidence="2">
    <location>
        <begin position="296"/>
        <end position="318"/>
    </location>
</feature>
<dbReference type="GO" id="GO:0005886">
    <property type="term" value="C:plasma membrane"/>
    <property type="evidence" value="ECO:0007669"/>
    <property type="project" value="TreeGrafter"/>
</dbReference>
<dbReference type="InterPro" id="IPR010273">
    <property type="entry name" value="DUF881"/>
</dbReference>
<feature type="region of interest" description="Disordered" evidence="2">
    <location>
        <begin position="442"/>
        <end position="470"/>
    </location>
</feature>
<feature type="compositionally biased region" description="Low complexity" evidence="2">
    <location>
        <begin position="117"/>
        <end position="150"/>
    </location>
</feature>